<protein>
    <submittedName>
        <fullName evidence="1">Uncharacterized protein</fullName>
    </submittedName>
</protein>
<reference evidence="1" key="1">
    <citation type="submission" date="2014-11" db="EMBL/GenBank/DDBJ databases">
        <authorList>
            <person name="Amaro Gonzalez C."/>
        </authorList>
    </citation>
    <scope>NUCLEOTIDE SEQUENCE</scope>
</reference>
<dbReference type="EMBL" id="GBXM01080810">
    <property type="protein sequence ID" value="JAH27767.1"/>
    <property type="molecule type" value="Transcribed_RNA"/>
</dbReference>
<organism evidence="1">
    <name type="scientific">Anguilla anguilla</name>
    <name type="common">European freshwater eel</name>
    <name type="synonym">Muraena anguilla</name>
    <dbReference type="NCBI Taxonomy" id="7936"/>
    <lineage>
        <taxon>Eukaryota</taxon>
        <taxon>Metazoa</taxon>
        <taxon>Chordata</taxon>
        <taxon>Craniata</taxon>
        <taxon>Vertebrata</taxon>
        <taxon>Euteleostomi</taxon>
        <taxon>Actinopterygii</taxon>
        <taxon>Neopterygii</taxon>
        <taxon>Teleostei</taxon>
        <taxon>Anguilliformes</taxon>
        <taxon>Anguillidae</taxon>
        <taxon>Anguilla</taxon>
    </lineage>
</organism>
<evidence type="ECO:0000313" key="1">
    <source>
        <dbReference type="EMBL" id="JAH27767.1"/>
    </source>
</evidence>
<dbReference type="AlphaFoldDB" id="A0A0E9RG55"/>
<reference evidence="1" key="2">
    <citation type="journal article" date="2015" name="Fish Shellfish Immunol.">
        <title>Early steps in the European eel (Anguilla anguilla)-Vibrio vulnificus interaction in the gills: Role of the RtxA13 toxin.</title>
        <authorList>
            <person name="Callol A."/>
            <person name="Pajuelo D."/>
            <person name="Ebbesson L."/>
            <person name="Teles M."/>
            <person name="MacKenzie S."/>
            <person name="Amaro C."/>
        </authorList>
    </citation>
    <scope>NUCLEOTIDE SEQUENCE</scope>
</reference>
<accession>A0A0E9RG55</accession>
<name>A0A0E9RG55_ANGAN</name>
<sequence length="55" mass="6500">MYQHNNRYGPHIAINRYCTFINGVELWSGLLQNFWCCGVLQYLECFRLGETGELQ</sequence>
<proteinExistence type="predicted"/>